<dbReference type="InterPro" id="IPR052155">
    <property type="entry name" value="Biofilm_reg_signaling"/>
</dbReference>
<dbReference type="Pfam" id="PF13426">
    <property type="entry name" value="PAS_9"/>
    <property type="match status" value="1"/>
</dbReference>
<sequence length="777" mass="87753">MKTPAKSTKLSSKTLRRRAEAQLKTQTEIKQTIPSDYAAKKMIHELQVHQIELEMQNEELKQARIAEKLHYRYTELFEFAPIGYFSFNLKGVINQVNLRGASLLDIERANLVGKQFSNCLTAQDRNKFNRCLAKAFAGDGIQSFEVLAQVGKHKCWLNIEANLGITETDCLAAVIDITDRKRADEELLFQNDEKGKRTDELVIANKELFFQNAEKEKRVGELRVAATVFETQEGMFVTDANLCILRVNKAFTNISGYSGEEVIGQSPKLFNSGRQDKAFYKEMWNSINTTDAWRGEVSNRSKSGDIYAKNLTITAVRDGKGVVSNYVATFRDITTSKAASEKINNLAYFDPLTQLPNRRMLLDSLRHVLTISARSNQHCALLFLDLDNFKTLNDTLGHDVGDLLLQQVATRLTDCVREGDIVARLGGDEFVVLLENLSLQAIEAANKAKKVAKKIIFELAQYYQLNMHRYHSTTSIGVTIFSGNETGIEELLKQADIAMYQSKAAGRNTWHFFNKTMQESIIARADMERDLRKAIEDNQFQLHYQAQVSSSGQTLGAEALIRWQHPERGQVSPFNFIPLAEETGLILPIGQWVLDSACAQLKAWQKNPLTQDLVLAVNISAKQLHQEDFVEQVKATLKRHDINPARLKLELTESMLVENISDIITKMNILSKIGISFSLDDFGTGYSSLQYLKKLPLNQIKIDQSFVRDLITDASDRAIVRTIITMSHSLDISVIAEGVETVEERQYLLDNGCTHYQGYLFSKPVPINEFEVLLKKG</sequence>
<dbReference type="GO" id="GO:0071732">
    <property type="term" value="P:cellular response to nitric oxide"/>
    <property type="evidence" value="ECO:0007669"/>
    <property type="project" value="UniProtKB-ARBA"/>
</dbReference>
<evidence type="ECO:0000259" key="6">
    <source>
        <dbReference type="PROSITE" id="PS50112"/>
    </source>
</evidence>
<accession>A1SZA9</accession>
<feature type="domain" description="EAL" evidence="8">
    <location>
        <begin position="524"/>
        <end position="777"/>
    </location>
</feature>
<dbReference type="EMBL" id="CP000510">
    <property type="protein sequence ID" value="ABM04824.1"/>
    <property type="molecule type" value="Genomic_DNA"/>
</dbReference>
<dbReference type="CDD" id="cd01949">
    <property type="entry name" value="GGDEF"/>
    <property type="match status" value="1"/>
</dbReference>
<dbReference type="CDD" id="cd00130">
    <property type="entry name" value="PAS"/>
    <property type="match status" value="1"/>
</dbReference>
<comment type="cofactor">
    <cofactor evidence="1">
        <name>Mg(2+)</name>
        <dbReference type="ChEBI" id="CHEBI:18420"/>
    </cofactor>
</comment>
<dbReference type="PROSITE" id="PS50887">
    <property type="entry name" value="GGDEF"/>
    <property type="match status" value="1"/>
</dbReference>
<dbReference type="Pfam" id="PF00990">
    <property type="entry name" value="GGDEF"/>
    <property type="match status" value="1"/>
</dbReference>
<dbReference type="NCBIfam" id="TIGR00229">
    <property type="entry name" value="sensory_box"/>
    <property type="match status" value="2"/>
</dbReference>
<comment type="catalytic activity">
    <reaction evidence="4">
        <text>3',3'-c-di-GMP + H2O = 5'-phosphoguanylyl(3'-&gt;5')guanosine + H(+)</text>
        <dbReference type="Rhea" id="RHEA:24902"/>
        <dbReference type="ChEBI" id="CHEBI:15377"/>
        <dbReference type="ChEBI" id="CHEBI:15378"/>
        <dbReference type="ChEBI" id="CHEBI:58754"/>
        <dbReference type="ChEBI" id="CHEBI:58805"/>
        <dbReference type="EC" id="3.1.4.52"/>
    </reaction>
    <physiologicalReaction direction="left-to-right" evidence="4">
        <dbReference type="Rhea" id="RHEA:24903"/>
    </physiologicalReaction>
</comment>
<dbReference type="InterPro" id="IPR000014">
    <property type="entry name" value="PAS"/>
</dbReference>
<name>A1SZA9_PSYIN</name>
<dbReference type="FunFam" id="3.30.70.270:FF:000001">
    <property type="entry name" value="Diguanylate cyclase domain protein"/>
    <property type="match status" value="1"/>
</dbReference>
<dbReference type="SMART" id="SM00052">
    <property type="entry name" value="EAL"/>
    <property type="match status" value="1"/>
</dbReference>
<dbReference type="InterPro" id="IPR043128">
    <property type="entry name" value="Rev_trsase/Diguanyl_cyclase"/>
</dbReference>
<evidence type="ECO:0000259" key="8">
    <source>
        <dbReference type="PROSITE" id="PS50883"/>
    </source>
</evidence>
<evidence type="ECO:0000259" key="7">
    <source>
        <dbReference type="PROSITE" id="PS50113"/>
    </source>
</evidence>
<dbReference type="PROSITE" id="PS50883">
    <property type="entry name" value="EAL"/>
    <property type="match status" value="1"/>
</dbReference>
<keyword evidence="5" id="KW-0175">Coiled coil</keyword>
<dbReference type="Gene3D" id="3.30.450.20">
    <property type="entry name" value="PAS domain"/>
    <property type="match status" value="2"/>
</dbReference>
<dbReference type="InterPro" id="IPR029787">
    <property type="entry name" value="Nucleotide_cyclase"/>
</dbReference>
<dbReference type="SUPFAM" id="SSF55785">
    <property type="entry name" value="PYP-like sensor domain (PAS domain)"/>
    <property type="match status" value="2"/>
</dbReference>
<dbReference type="RefSeq" id="WP_011771378.1">
    <property type="nucleotide sequence ID" value="NC_008709.1"/>
</dbReference>
<evidence type="ECO:0000256" key="5">
    <source>
        <dbReference type="SAM" id="Coils"/>
    </source>
</evidence>
<dbReference type="SMART" id="SM00091">
    <property type="entry name" value="PAS"/>
    <property type="match status" value="2"/>
</dbReference>
<dbReference type="SMART" id="SM00267">
    <property type="entry name" value="GGDEF"/>
    <property type="match status" value="1"/>
</dbReference>
<feature type="domain" description="PAS" evidence="6">
    <location>
        <begin position="220"/>
        <end position="266"/>
    </location>
</feature>
<keyword evidence="3" id="KW-0973">c-di-GMP</keyword>
<dbReference type="FunFam" id="3.20.20.450:FF:000001">
    <property type="entry name" value="Cyclic di-GMP phosphodiesterase yahA"/>
    <property type="match status" value="1"/>
</dbReference>
<reference evidence="10 11" key="1">
    <citation type="submission" date="2007-01" db="EMBL/GenBank/DDBJ databases">
        <title>Complete sequence of Psychromonas ingrahamii 37.</title>
        <authorList>
            <consortium name="US DOE Joint Genome Institute"/>
            <person name="Copeland A."/>
            <person name="Lucas S."/>
            <person name="Lapidus A."/>
            <person name="Barry K."/>
            <person name="Detter J.C."/>
            <person name="Glavina del Rio T."/>
            <person name="Hammon N."/>
            <person name="Israni S."/>
            <person name="Dalin E."/>
            <person name="Tice H."/>
            <person name="Pitluck S."/>
            <person name="Thompson L.S."/>
            <person name="Brettin T."/>
            <person name="Bruce D."/>
            <person name="Han C."/>
            <person name="Tapia R."/>
            <person name="Schmutz J."/>
            <person name="Larimer F."/>
            <person name="Land M."/>
            <person name="Hauser L."/>
            <person name="Kyrpides N."/>
            <person name="Ivanova N."/>
            <person name="Staley J."/>
            <person name="Richardson P."/>
        </authorList>
    </citation>
    <scope>NUCLEOTIDE SEQUENCE [LARGE SCALE GENOMIC DNA]</scope>
    <source>
        <strain evidence="10 11">37</strain>
    </source>
</reference>
<dbReference type="PROSITE" id="PS50112">
    <property type="entry name" value="PAS"/>
    <property type="match status" value="1"/>
</dbReference>
<dbReference type="CDD" id="cd01948">
    <property type="entry name" value="EAL"/>
    <property type="match status" value="1"/>
</dbReference>
<evidence type="ECO:0000313" key="11">
    <source>
        <dbReference type="Proteomes" id="UP000000639"/>
    </source>
</evidence>
<evidence type="ECO:0000259" key="9">
    <source>
        <dbReference type="PROSITE" id="PS50887"/>
    </source>
</evidence>
<dbReference type="OrthoDB" id="6597954at2"/>
<evidence type="ECO:0000256" key="1">
    <source>
        <dbReference type="ARBA" id="ARBA00001946"/>
    </source>
</evidence>
<dbReference type="HOGENOM" id="CLU_000445_70_20_6"/>
<dbReference type="KEGG" id="pin:Ping_3129"/>
<evidence type="ECO:0000256" key="2">
    <source>
        <dbReference type="ARBA" id="ARBA00012282"/>
    </source>
</evidence>
<dbReference type="NCBIfam" id="TIGR00254">
    <property type="entry name" value="GGDEF"/>
    <property type="match status" value="1"/>
</dbReference>
<dbReference type="eggNOG" id="COG5001">
    <property type="taxonomic scope" value="Bacteria"/>
</dbReference>
<dbReference type="Gene3D" id="3.20.20.450">
    <property type="entry name" value="EAL domain"/>
    <property type="match status" value="1"/>
</dbReference>
<dbReference type="SUPFAM" id="SSF55073">
    <property type="entry name" value="Nucleotide cyclase"/>
    <property type="match status" value="1"/>
</dbReference>
<feature type="coiled-coil region" evidence="5">
    <location>
        <begin position="39"/>
        <end position="66"/>
    </location>
</feature>
<dbReference type="SUPFAM" id="SSF141868">
    <property type="entry name" value="EAL domain-like"/>
    <property type="match status" value="1"/>
</dbReference>
<gene>
    <name evidence="10" type="ordered locus">Ping_3129</name>
</gene>
<organism evidence="10 11">
    <name type="scientific">Psychromonas ingrahamii (strain DSM 17664 / CCUG 51855 / 37)</name>
    <dbReference type="NCBI Taxonomy" id="357804"/>
    <lineage>
        <taxon>Bacteria</taxon>
        <taxon>Pseudomonadati</taxon>
        <taxon>Pseudomonadota</taxon>
        <taxon>Gammaproteobacteria</taxon>
        <taxon>Alteromonadales</taxon>
        <taxon>Psychromonadaceae</taxon>
        <taxon>Psychromonas</taxon>
    </lineage>
</organism>
<dbReference type="AlphaFoldDB" id="A1SZA9"/>
<dbReference type="InterPro" id="IPR035965">
    <property type="entry name" value="PAS-like_dom_sf"/>
</dbReference>
<evidence type="ECO:0000256" key="4">
    <source>
        <dbReference type="ARBA" id="ARBA00051114"/>
    </source>
</evidence>
<dbReference type="PANTHER" id="PTHR44757">
    <property type="entry name" value="DIGUANYLATE CYCLASE DGCP"/>
    <property type="match status" value="1"/>
</dbReference>
<keyword evidence="11" id="KW-1185">Reference proteome</keyword>
<dbReference type="EC" id="3.1.4.52" evidence="2"/>
<feature type="domain" description="PAC" evidence="7">
    <location>
        <begin position="293"/>
        <end position="345"/>
    </location>
</feature>
<dbReference type="InterPro" id="IPR001633">
    <property type="entry name" value="EAL_dom"/>
</dbReference>
<dbReference type="STRING" id="357804.Ping_3129"/>
<evidence type="ECO:0000313" key="10">
    <source>
        <dbReference type="EMBL" id="ABM04824.1"/>
    </source>
</evidence>
<dbReference type="Proteomes" id="UP000000639">
    <property type="component" value="Chromosome"/>
</dbReference>
<dbReference type="InterPro" id="IPR000700">
    <property type="entry name" value="PAS-assoc_C"/>
</dbReference>
<dbReference type="Pfam" id="PF00563">
    <property type="entry name" value="EAL"/>
    <property type="match status" value="1"/>
</dbReference>
<dbReference type="GO" id="GO:0071111">
    <property type="term" value="F:cyclic-guanylate-specific phosphodiesterase activity"/>
    <property type="evidence" value="ECO:0007669"/>
    <property type="project" value="UniProtKB-EC"/>
</dbReference>
<dbReference type="InterPro" id="IPR035919">
    <property type="entry name" value="EAL_sf"/>
</dbReference>
<dbReference type="PROSITE" id="PS50113">
    <property type="entry name" value="PAC"/>
    <property type="match status" value="1"/>
</dbReference>
<dbReference type="PANTHER" id="PTHR44757:SF2">
    <property type="entry name" value="BIOFILM ARCHITECTURE MAINTENANCE PROTEIN MBAA"/>
    <property type="match status" value="1"/>
</dbReference>
<protein>
    <recommendedName>
        <fullName evidence="2">cyclic-guanylate-specific phosphodiesterase</fullName>
        <ecNumber evidence="2">3.1.4.52</ecNumber>
    </recommendedName>
</protein>
<evidence type="ECO:0000256" key="3">
    <source>
        <dbReference type="ARBA" id="ARBA00022636"/>
    </source>
</evidence>
<proteinExistence type="predicted"/>
<dbReference type="InterPro" id="IPR000160">
    <property type="entry name" value="GGDEF_dom"/>
</dbReference>
<dbReference type="Gene3D" id="3.30.70.270">
    <property type="match status" value="1"/>
</dbReference>
<feature type="domain" description="GGDEF" evidence="9">
    <location>
        <begin position="377"/>
        <end position="515"/>
    </location>
</feature>